<comment type="caution">
    <text evidence="3">The sequence shown here is derived from an EMBL/GenBank/DDBJ whole genome shotgun (WGS) entry which is preliminary data.</text>
</comment>
<proteinExistence type="predicted"/>
<dbReference type="EMBL" id="JARGYU010000001">
    <property type="protein sequence ID" value="MDZ5761113.1"/>
    <property type="molecule type" value="Genomic_DNA"/>
</dbReference>
<dbReference type="Pfam" id="PF21074">
    <property type="entry name" value="GDH_C"/>
    <property type="match status" value="1"/>
</dbReference>
<feature type="domain" description="NAD-specific glutamate dehydrogenase C-terminal" evidence="2">
    <location>
        <begin position="1260"/>
        <end position="1501"/>
    </location>
</feature>
<dbReference type="GO" id="GO:0004352">
    <property type="term" value="F:glutamate dehydrogenase (NAD+) activity"/>
    <property type="evidence" value="ECO:0007669"/>
    <property type="project" value="InterPro"/>
</dbReference>
<sequence length="1601" mass="186965">MKNRKEDKFLNEKIRELIINSTCETIINYFNKYQINSLNTINSSINSNFLGNYLLKIDNINDNIIFDSNAFNIVIIANFSDYILDSIISLFEDKNIIYISSKYLRIYEKNGEIDILTKKYESLSKKHEFPEDFSSIPRKFKEDEVFVIQILIKYHDINTLREIIGHTINKCIKILKDIENIRKKIDNIISHFTKYITSSDSTVNKTYQEYKEYIDLISWLNPKNFILLGYCESSILKNDDISINSFGIELENSDINQIEKITRLAAIKNISSGKLKSNLFKNKETEAICIQYPDDINKSSITIIGIFTENSYNYILQDIPIINNKINKILLLESSTDKEFFSEKINNILQYHPRRELFTIDYDDLLKIVENLLIIGKISSIFLYENKNTKITGIFIFVPKNEFNSDIEIKVENFLSNKQNIKYSAKYINFINNSLIRLLFIIDQRDDINFLSDDIVTDLKEEIKSTLDFWGENFIQEFKAKNNIFNINSYKDYNKIFTKSYIQNFTVNEAIYDIEVAENSLEKEIIQYKFKVNNKNNNKFALRIYSPNKQIDLSDIFLSVSNFELKIISIDYYIIKIPNINENNNSQSFKNVYLYHVLLKVKKIDKLIFNDFIRNICSNLEVTMAAIHYKILDNDHFNSLIMYANLNWREVNIMRAIASYIKKSTNHLNSNINSTSEILLEYCDITRDIMDYFYIKFNPINEISNDERLLEIINNINAKISVIENKIAKIELNKYVDLIQSICRTNYMKLDQYGYYPLHISFKIDTKKLKWITNIESNINYEIFVFSKEFEGIHIRLGKTSKGEIILINNNNDLYINNLRNKVIELSQQQIINNSDIVPTGAGAGIIIKNINNDNSIQNNLSHYKEFINAMIDINDIIINNKIIKPTDVVCYDQDDPDLYLDAKNLIISNDTHQISYKLNKYKIIAQGAWILLKNHLYNMNTWPINAMSEELPITIIGIGNMSNKTFAYGMILQKEIKLIAAFDDKYIFLDPNPNINQSFIERQRLATLNSSEWIDYNKSIISKGGGVYLRNSDEIIITEEVQKILNIPEKILNNNRKLTPNNLIKCILQASVDVLWISNNNLYVKASFENIEKYKLNFDNDNKIDKNTLVNASDISSNIIIEASEKPGFITYYGSIEYAKSRNINRSNTIGSINMHHIDSSAGPNCIDYENNIEILLSILIENREINEEEKIEIFNDIKENIAENILFNSYLQGQIINIDYNHNIKHIEYLKDDIDKKIFEKLTLNDNFNKNSSINRYTRPEISILIAYAKNSIKKILGNIDNMVDNSFYRREMLMRYFTKRLNSKYSAYIKNHPLANNIIAIMLTNDFVNTMGSTFFHRLMKEECDSPDLIISSFIISKYGTKINICWNAVQNIFGKIDQQECILLFKEMQDIIMKSMILLLRDQIELISNETLDKTIHMINLYVDSILENLSVNKNLDNNLINSNIYKIIDKNAIKILSFLKEIGKIFSINKIANITKLDINIVIKKYFLIRKELNIDIGIKIFEKFSNSPKCDLGTKTIIDNAIYELETEIEKVCINQLTNYNQNNNYYYSENSNTKSLFSDCLFTVEDYEFCEETRSIILYNIALLKKQIKRLVNN</sequence>
<dbReference type="Pfam" id="PF21078">
    <property type="entry name" value="GDH_HM3"/>
    <property type="match status" value="1"/>
</dbReference>
<dbReference type="PANTHER" id="PTHR43403:SF1">
    <property type="entry name" value="NAD-SPECIFIC GLUTAMATE DEHYDROGENASE"/>
    <property type="match status" value="1"/>
</dbReference>
<evidence type="ECO:0000259" key="1">
    <source>
        <dbReference type="Pfam" id="PF05088"/>
    </source>
</evidence>
<dbReference type="GO" id="GO:0004069">
    <property type="term" value="F:L-aspartate:2-oxoglutarate aminotransferase activity"/>
    <property type="evidence" value="ECO:0007669"/>
    <property type="project" value="InterPro"/>
</dbReference>
<reference evidence="3" key="1">
    <citation type="submission" date="2023-02" db="EMBL/GenBank/DDBJ databases">
        <title>Host association and intracellularity evolved multiple times independently in the Rickettsiales.</title>
        <authorList>
            <person name="Castelli M."/>
            <person name="Nardi T."/>
            <person name="Gammuto L."/>
            <person name="Bellinzona G."/>
            <person name="Sabaneyeva E."/>
            <person name="Potekhin A."/>
            <person name="Serra V."/>
            <person name="Petroni G."/>
            <person name="Sassera D."/>
        </authorList>
    </citation>
    <scope>NUCLEOTIDE SEQUENCE</scope>
    <source>
        <strain evidence="3">USBL-36I1</strain>
    </source>
</reference>
<keyword evidence="4" id="KW-1185">Reference proteome</keyword>
<dbReference type="InterPro" id="IPR007780">
    <property type="entry name" value="NAD_Glu_DH_bac"/>
</dbReference>
<evidence type="ECO:0000313" key="3">
    <source>
        <dbReference type="EMBL" id="MDZ5761113.1"/>
    </source>
</evidence>
<dbReference type="Pfam" id="PF05088">
    <property type="entry name" value="Bac_GDH_CD"/>
    <property type="match status" value="2"/>
</dbReference>
<protein>
    <submittedName>
        <fullName evidence="3">NAD-specific glutamate dehydrogenase</fullName>
    </submittedName>
</protein>
<name>A0AAE4VLY4_9RICK</name>
<dbReference type="Proteomes" id="UP001289135">
    <property type="component" value="Unassembled WGS sequence"/>
</dbReference>
<dbReference type="InterPro" id="IPR048381">
    <property type="entry name" value="GDH_C"/>
</dbReference>
<dbReference type="InterPro" id="IPR049059">
    <property type="entry name" value="NAD_Glu_DH_HM1"/>
</dbReference>
<gene>
    <name evidence="3" type="ORF">Lyticum_00278</name>
</gene>
<organism evidence="3 4">
    <name type="scientific">Lyticum sinuosum</name>
    <dbReference type="NCBI Taxonomy" id="1332059"/>
    <lineage>
        <taxon>Bacteria</taxon>
        <taxon>Pseudomonadati</taxon>
        <taxon>Pseudomonadota</taxon>
        <taxon>Alphaproteobacteria</taxon>
        <taxon>Rickettsiales</taxon>
        <taxon>Lyticum</taxon>
    </lineage>
</organism>
<evidence type="ECO:0000259" key="2">
    <source>
        <dbReference type="Pfam" id="PF21074"/>
    </source>
</evidence>
<feature type="domain" description="NAD-glutamate dehydrogenase catalytic" evidence="1">
    <location>
        <begin position="916"/>
        <end position="1220"/>
    </location>
</feature>
<dbReference type="RefSeq" id="WP_322498540.1">
    <property type="nucleotide sequence ID" value="NZ_JARGYU010000001.1"/>
</dbReference>
<dbReference type="Pfam" id="PF21073">
    <property type="entry name" value="GDH_HM1"/>
    <property type="match status" value="1"/>
</dbReference>
<evidence type="ECO:0000313" key="4">
    <source>
        <dbReference type="Proteomes" id="UP001289135"/>
    </source>
</evidence>
<dbReference type="InterPro" id="IPR028971">
    <property type="entry name" value="NAD-GDH_cat"/>
</dbReference>
<accession>A0AAE4VLY4</accession>
<dbReference type="PANTHER" id="PTHR43403">
    <property type="entry name" value="NAD-SPECIFIC GLUTAMATE DEHYDROGENASE"/>
    <property type="match status" value="1"/>
</dbReference>
<dbReference type="InterPro" id="IPR049056">
    <property type="entry name" value="NAD_Glu_DH_HM3"/>
</dbReference>
<dbReference type="GO" id="GO:0006538">
    <property type="term" value="P:L-glutamate catabolic process"/>
    <property type="evidence" value="ECO:0007669"/>
    <property type="project" value="InterPro"/>
</dbReference>
<feature type="domain" description="NAD-glutamate dehydrogenase catalytic" evidence="1">
    <location>
        <begin position="719"/>
        <end position="901"/>
    </location>
</feature>